<dbReference type="Proteomes" id="UP000188820">
    <property type="component" value="Unassembled WGS sequence"/>
</dbReference>
<organism evidence="18 19">
    <name type="scientific">Rodentibacter caecimuris</name>
    <dbReference type="NCBI Taxonomy" id="1796644"/>
    <lineage>
        <taxon>Bacteria</taxon>
        <taxon>Pseudomonadati</taxon>
        <taxon>Pseudomonadota</taxon>
        <taxon>Gammaproteobacteria</taxon>
        <taxon>Pasteurellales</taxon>
        <taxon>Pasteurellaceae</taxon>
        <taxon>Rodentibacter</taxon>
    </lineage>
</organism>
<protein>
    <recommendedName>
        <fullName evidence="16">Probable oxaloacetate decarboxylase gamma chain</fullName>
        <ecNumber evidence="16">7.2.4.2</ecNumber>
    </recommendedName>
</protein>
<evidence type="ECO:0000256" key="13">
    <source>
        <dbReference type="ARBA" id="ARBA00023136"/>
    </source>
</evidence>
<comment type="cofactor">
    <cofactor evidence="1 16 17">
        <name>Na(+)</name>
        <dbReference type="ChEBI" id="CHEBI:29101"/>
    </cofactor>
</comment>
<comment type="subunit">
    <text evidence="5 16">Heterotrimer of an alpha, a beta and a gamma subunit.</text>
</comment>
<evidence type="ECO:0000256" key="3">
    <source>
        <dbReference type="ARBA" id="ARBA00004162"/>
    </source>
</evidence>
<keyword evidence="7 16" id="KW-1003">Cell membrane</keyword>
<dbReference type="EMBL" id="MLAA01000039">
    <property type="protein sequence ID" value="OOF67728.1"/>
    <property type="molecule type" value="Genomic_DNA"/>
</dbReference>
<evidence type="ECO:0000256" key="2">
    <source>
        <dbReference type="ARBA" id="ARBA00003002"/>
    </source>
</evidence>
<accession>A0ABX3KWJ5</accession>
<keyword evidence="8 16" id="KW-0812">Transmembrane</keyword>
<evidence type="ECO:0000256" key="1">
    <source>
        <dbReference type="ARBA" id="ARBA00001959"/>
    </source>
</evidence>
<keyword evidence="13 16" id="KW-0472">Membrane</keyword>
<feature type="transmembrane region" description="Helical" evidence="16 17">
    <location>
        <begin position="12"/>
        <end position="32"/>
    </location>
</feature>
<evidence type="ECO:0000256" key="15">
    <source>
        <dbReference type="ARBA" id="ARBA00048176"/>
    </source>
</evidence>
<evidence type="ECO:0000256" key="5">
    <source>
        <dbReference type="ARBA" id="ARBA00011869"/>
    </source>
</evidence>
<gene>
    <name evidence="16" type="primary">oadG</name>
    <name evidence="18" type="ORF">BKG89_09155</name>
</gene>
<dbReference type="NCBIfam" id="NF002792">
    <property type="entry name" value="PRK02919.1"/>
    <property type="match status" value="1"/>
</dbReference>
<comment type="function">
    <text evidence="2 16 17">Catalyzes the decarboxylation of oxaloacetate coupled to Na(+) translocation.</text>
</comment>
<keyword evidence="9 16" id="KW-1278">Translocase</keyword>
<proteinExistence type="inferred from homology"/>
<comment type="caution">
    <text evidence="18">The sequence shown here is derived from an EMBL/GenBank/DDBJ whole genome shotgun (WGS) entry which is preliminary data.</text>
</comment>
<dbReference type="NCBIfam" id="TIGR01195">
    <property type="entry name" value="oadG_fam"/>
    <property type="match status" value="1"/>
</dbReference>
<keyword evidence="19" id="KW-1185">Reference proteome</keyword>
<evidence type="ECO:0000256" key="11">
    <source>
        <dbReference type="ARBA" id="ARBA00023053"/>
    </source>
</evidence>
<reference evidence="18 19" key="1">
    <citation type="submission" date="2016-10" db="EMBL/GenBank/DDBJ databases">
        <title>Rodentibacter gen. nov. and new species.</title>
        <authorList>
            <person name="Christensen H."/>
        </authorList>
    </citation>
    <scope>NUCLEOTIDE SEQUENCE [LARGE SCALE GENOMIC DNA]</scope>
    <source>
        <strain evidence="18 19">1998236014</strain>
    </source>
</reference>
<evidence type="ECO:0000256" key="14">
    <source>
        <dbReference type="ARBA" id="ARBA00023201"/>
    </source>
</evidence>
<keyword evidence="10 16" id="KW-1133">Transmembrane helix</keyword>
<evidence type="ECO:0000256" key="7">
    <source>
        <dbReference type="ARBA" id="ARBA00022475"/>
    </source>
</evidence>
<evidence type="ECO:0000256" key="16">
    <source>
        <dbReference type="HAMAP-Rule" id="MF_00404"/>
    </source>
</evidence>
<sequence>MTSAELMLEGVNLMLSGMGFVLFFLFILIYAIRLASIIINKYFPEPQTKPSKPPIPTHSNNDTEHLRPIIAAAIAHHRRQRGLN</sequence>
<dbReference type="HAMAP" id="MF_00404">
    <property type="entry name" value="OadG"/>
    <property type="match status" value="1"/>
</dbReference>
<evidence type="ECO:0000313" key="19">
    <source>
        <dbReference type="Proteomes" id="UP000188820"/>
    </source>
</evidence>
<keyword evidence="12 16" id="KW-0406">Ion transport</keyword>
<evidence type="ECO:0000256" key="8">
    <source>
        <dbReference type="ARBA" id="ARBA00022692"/>
    </source>
</evidence>
<dbReference type="RefSeq" id="WP_077464283.1">
    <property type="nucleotide sequence ID" value="NZ_MLAA01000039.1"/>
</dbReference>
<keyword evidence="6 16" id="KW-0813">Transport</keyword>
<dbReference type="InterPro" id="IPR005899">
    <property type="entry name" value="Na_pump_deCOase"/>
</dbReference>
<name>A0ABX3KWJ5_9PAST</name>
<evidence type="ECO:0000256" key="6">
    <source>
        <dbReference type="ARBA" id="ARBA00022448"/>
    </source>
</evidence>
<dbReference type="Pfam" id="PF04277">
    <property type="entry name" value="OAD_gamma"/>
    <property type="match status" value="1"/>
</dbReference>
<dbReference type="InterPro" id="IPR023424">
    <property type="entry name" value="OadG"/>
</dbReference>
<evidence type="ECO:0000256" key="9">
    <source>
        <dbReference type="ARBA" id="ARBA00022967"/>
    </source>
</evidence>
<evidence type="ECO:0000256" key="10">
    <source>
        <dbReference type="ARBA" id="ARBA00022989"/>
    </source>
</evidence>
<comment type="catalytic activity">
    <reaction evidence="15 16 17">
        <text>oxaloacetate + 2 Na(+)(in) + H(+) = pyruvate + 2 Na(+)(out) + CO2</text>
        <dbReference type="Rhea" id="RHEA:57724"/>
        <dbReference type="ChEBI" id="CHEBI:15361"/>
        <dbReference type="ChEBI" id="CHEBI:15378"/>
        <dbReference type="ChEBI" id="CHEBI:16452"/>
        <dbReference type="ChEBI" id="CHEBI:16526"/>
        <dbReference type="ChEBI" id="CHEBI:29101"/>
        <dbReference type="EC" id="7.2.4.2"/>
    </reaction>
</comment>
<evidence type="ECO:0000256" key="4">
    <source>
        <dbReference type="ARBA" id="ARBA00005844"/>
    </source>
</evidence>
<keyword evidence="11 16" id="KW-0915">Sodium</keyword>
<dbReference type="EC" id="7.2.4.2" evidence="16"/>
<evidence type="ECO:0000313" key="18">
    <source>
        <dbReference type="EMBL" id="OOF67728.1"/>
    </source>
</evidence>
<comment type="similarity">
    <text evidence="4 16 17">Belongs to the OadG family.</text>
</comment>
<evidence type="ECO:0000256" key="12">
    <source>
        <dbReference type="ARBA" id="ARBA00023065"/>
    </source>
</evidence>
<evidence type="ECO:0000256" key="17">
    <source>
        <dbReference type="RuleBase" id="RU004278"/>
    </source>
</evidence>
<keyword evidence="14 16" id="KW-0739">Sodium transport</keyword>
<comment type="subcellular location">
    <subcellularLocation>
        <location evidence="3 16 17">Cell membrane</location>
        <topology evidence="3 16 17">Single-pass membrane protein</topology>
    </subcellularLocation>
</comment>